<proteinExistence type="inferred from homology"/>
<dbReference type="InterPro" id="IPR032815">
    <property type="entry name" value="S8_pro-domain"/>
</dbReference>
<dbReference type="InterPro" id="IPR038466">
    <property type="entry name" value="S8_pro-domain_sf"/>
</dbReference>
<dbReference type="SUPFAM" id="SSF52743">
    <property type="entry name" value="Subtilisin-like"/>
    <property type="match status" value="1"/>
</dbReference>
<feature type="chain" id="PRO_5032636971" evidence="17">
    <location>
        <begin position="20"/>
        <end position="652"/>
    </location>
</feature>
<comment type="caution">
    <text evidence="19">The sequence shown here is derived from an EMBL/GenBank/DDBJ whole genome shotgun (WGS) entry which is preliminary data.</text>
</comment>
<dbReference type="GO" id="GO:0008038">
    <property type="term" value="P:neuron recognition"/>
    <property type="evidence" value="ECO:0007669"/>
    <property type="project" value="UniProtKB-ARBA"/>
</dbReference>
<dbReference type="Pfam" id="PF01483">
    <property type="entry name" value="P_proprotein"/>
    <property type="match status" value="1"/>
</dbReference>
<dbReference type="PROSITE" id="PS51829">
    <property type="entry name" value="P_HOMO_B"/>
    <property type="match status" value="1"/>
</dbReference>
<evidence type="ECO:0000256" key="13">
    <source>
        <dbReference type="ARBA" id="ARBA00023180"/>
    </source>
</evidence>
<feature type="compositionally biased region" description="Basic and acidic residues" evidence="16">
    <location>
        <begin position="194"/>
        <end position="206"/>
    </location>
</feature>
<evidence type="ECO:0000259" key="18">
    <source>
        <dbReference type="PROSITE" id="PS51829"/>
    </source>
</evidence>
<dbReference type="Gene3D" id="2.60.120.260">
    <property type="entry name" value="Galactose-binding domain-like"/>
    <property type="match status" value="1"/>
</dbReference>
<evidence type="ECO:0000313" key="19">
    <source>
        <dbReference type="EMBL" id="VDI34689.1"/>
    </source>
</evidence>
<dbReference type="GO" id="GO:0008104">
    <property type="term" value="P:intracellular protein localization"/>
    <property type="evidence" value="ECO:0007669"/>
    <property type="project" value="UniProtKB-ARBA"/>
</dbReference>
<evidence type="ECO:0000256" key="10">
    <source>
        <dbReference type="ARBA" id="ARBA00023136"/>
    </source>
</evidence>
<comment type="cofactor">
    <cofactor evidence="1">
        <name>Ca(2+)</name>
        <dbReference type="ChEBI" id="CHEBI:29108"/>
    </cofactor>
</comment>
<feature type="active site" description="Charge relay system" evidence="14 15">
    <location>
        <position position="165"/>
    </location>
</feature>
<dbReference type="InterPro" id="IPR023827">
    <property type="entry name" value="Peptidase_S8_Asp-AS"/>
</dbReference>
<keyword evidence="20" id="KW-1185">Reference proteome</keyword>
<gene>
    <name evidence="19" type="ORF">MGAL_10B057563</name>
</gene>
<evidence type="ECO:0000256" key="16">
    <source>
        <dbReference type="SAM" id="MobiDB-lite"/>
    </source>
</evidence>
<dbReference type="PROSITE" id="PS51892">
    <property type="entry name" value="SUBTILASE"/>
    <property type="match status" value="1"/>
</dbReference>
<evidence type="ECO:0000256" key="8">
    <source>
        <dbReference type="ARBA" id="ARBA00022825"/>
    </source>
</evidence>
<dbReference type="Pfam" id="PF16470">
    <property type="entry name" value="S8_pro-domain"/>
    <property type="match status" value="1"/>
</dbReference>
<evidence type="ECO:0000256" key="6">
    <source>
        <dbReference type="ARBA" id="ARBA00022729"/>
    </source>
</evidence>
<dbReference type="PRINTS" id="PR00723">
    <property type="entry name" value="SUBTILISIN"/>
</dbReference>
<dbReference type="GO" id="GO:0005615">
    <property type="term" value="C:extracellular space"/>
    <property type="evidence" value="ECO:0007669"/>
    <property type="project" value="TreeGrafter"/>
</dbReference>
<keyword evidence="9" id="KW-0106">Calcium</keyword>
<evidence type="ECO:0000256" key="15">
    <source>
        <dbReference type="PROSITE-ProRule" id="PRU01240"/>
    </source>
</evidence>
<comment type="similarity">
    <text evidence="3">Belongs to the peptidase S8 family. Furin subfamily.</text>
</comment>
<dbReference type="GO" id="GO:0016486">
    <property type="term" value="P:peptide hormone processing"/>
    <property type="evidence" value="ECO:0007669"/>
    <property type="project" value="TreeGrafter"/>
</dbReference>
<dbReference type="Gene3D" id="3.40.50.200">
    <property type="entry name" value="Peptidase S8/S53 domain"/>
    <property type="match status" value="1"/>
</dbReference>
<feature type="region of interest" description="Disordered" evidence="16">
    <location>
        <begin position="175"/>
        <end position="206"/>
    </location>
</feature>
<feature type="signal peptide" evidence="17">
    <location>
        <begin position="1"/>
        <end position="19"/>
    </location>
</feature>
<keyword evidence="7 15" id="KW-0378">Hydrolase</keyword>
<dbReference type="GO" id="GO:0043005">
    <property type="term" value="C:neuron projection"/>
    <property type="evidence" value="ECO:0007669"/>
    <property type="project" value="TreeGrafter"/>
</dbReference>
<dbReference type="InterPro" id="IPR034182">
    <property type="entry name" value="Kexin/furin"/>
</dbReference>
<evidence type="ECO:0000256" key="9">
    <source>
        <dbReference type="ARBA" id="ARBA00022837"/>
    </source>
</evidence>
<dbReference type="InterPro" id="IPR008979">
    <property type="entry name" value="Galactose-bd-like_sf"/>
</dbReference>
<dbReference type="InterPro" id="IPR015500">
    <property type="entry name" value="Peptidase_S8_subtilisin-rel"/>
</dbReference>
<dbReference type="FunFam" id="3.30.70.850:FF:000001">
    <property type="entry name" value="Proprotein convertase subtilisin/kexin type 5"/>
    <property type="match status" value="1"/>
</dbReference>
<dbReference type="InterPro" id="IPR036852">
    <property type="entry name" value="Peptidase_S8/S53_dom_sf"/>
</dbReference>
<dbReference type="PROSITE" id="PS00138">
    <property type="entry name" value="SUBTILASE_SER"/>
    <property type="match status" value="1"/>
</dbReference>
<dbReference type="EC" id="3.4.21.93" evidence="19"/>
<evidence type="ECO:0000256" key="17">
    <source>
        <dbReference type="SAM" id="SignalP"/>
    </source>
</evidence>
<evidence type="ECO:0000256" key="5">
    <source>
        <dbReference type="ARBA" id="ARBA00022685"/>
    </source>
</evidence>
<dbReference type="PROSITE" id="PS00137">
    <property type="entry name" value="SUBTILASE_HIS"/>
    <property type="match status" value="1"/>
</dbReference>
<dbReference type="CDD" id="cd04059">
    <property type="entry name" value="Peptidases_S8_Protein_convertases_Kexins_Furin-like"/>
    <property type="match status" value="1"/>
</dbReference>
<keyword evidence="12" id="KW-1015">Disulfide bond</keyword>
<dbReference type="InterPro" id="IPR002884">
    <property type="entry name" value="P_dom"/>
</dbReference>
<keyword evidence="5" id="KW-0165">Cleavage on pair of basic residues</keyword>
<dbReference type="SUPFAM" id="SSF49785">
    <property type="entry name" value="Galactose-binding domain-like"/>
    <property type="match status" value="1"/>
</dbReference>
<sequence length="652" mass="73120">MKTVIFSLFVFLSISYAVSENHYVNQWAVEIQGGHEEAKRVAKEHGYDIVKELKPFDNHYLLTHRSVPSRSKRHAHHHTRKLVTDKRVNWVEQQEHKTRTKRGLIDRETFERSYHEVKFNDPLWDKEWYLTDTRTEVSLPKLDLHVIPVWNKGITGKGVVVTVLDDGLEKNHTDIAANYDPKASTDLNDNDEDPQPRYDPTNENKHGTRCAGEIAMVANNSMCGVGIAYNAKIGGVRMLDGRVTDSVEAEAIAFNHKYVDIYSASWGPNDDGQTVEGPGKLAQKAFEMGIKEGRGGKGVIYVWASGNGGRLGDNCDCDGYTGSIYTLSISSASQAQQTPWYAEKCASTMATTYSSGAYSDQRIASTDLRGTCTTSHTGTSAAAPLAAGIFALLLETNPNLTWRDVQHLVAWTSEYSALKNNGGWKQNGAGFWINSAFGFGLLNAARMINAADPNEWKHVPEKYICYVTSNDLSNLPQDFHSKQEIEIALKTDGCKGQPNEIRYLEHAQLTLTMEYSKRGDLSINITSAMNTETMLLSVRPLDSSVKGFKNWNFMSVHNWGERPDGVWKLKIRDGKGAKNTGVIKAVKLVLHGTKELPEHVHRAGGARIYDNNYNKVIDERELLHPEMRTGSVESILHEFREMMHIKDTREVW</sequence>
<feature type="active site" description="Charge relay system" evidence="14 15">
    <location>
        <position position="206"/>
    </location>
</feature>
<accession>A0A8B6EGN3</accession>
<dbReference type="PANTHER" id="PTHR42884:SF14">
    <property type="entry name" value="NEUROENDOCRINE CONVERTASE 1"/>
    <property type="match status" value="1"/>
</dbReference>
<evidence type="ECO:0000256" key="12">
    <source>
        <dbReference type="ARBA" id="ARBA00023157"/>
    </source>
</evidence>
<evidence type="ECO:0000313" key="20">
    <source>
        <dbReference type="Proteomes" id="UP000596742"/>
    </source>
</evidence>
<dbReference type="GO" id="GO:0016020">
    <property type="term" value="C:membrane"/>
    <property type="evidence" value="ECO:0007669"/>
    <property type="project" value="UniProtKB-SubCell"/>
</dbReference>
<dbReference type="EMBL" id="UYJE01005180">
    <property type="protein sequence ID" value="VDI34689.1"/>
    <property type="molecule type" value="Genomic_DNA"/>
</dbReference>
<dbReference type="FunFam" id="2.60.120.260:FF:000006">
    <property type="entry name" value="Proprotein convertase subtilisin/kexin type 5"/>
    <property type="match status" value="1"/>
</dbReference>
<dbReference type="SUPFAM" id="SSF54897">
    <property type="entry name" value="Protease propeptides/inhibitors"/>
    <property type="match status" value="1"/>
</dbReference>
<evidence type="ECO:0000256" key="3">
    <source>
        <dbReference type="ARBA" id="ARBA00005325"/>
    </source>
</evidence>
<evidence type="ECO:0000256" key="1">
    <source>
        <dbReference type="ARBA" id="ARBA00001913"/>
    </source>
</evidence>
<dbReference type="InterPro" id="IPR023828">
    <property type="entry name" value="Peptidase_S8_Ser-AS"/>
</dbReference>
<evidence type="ECO:0000256" key="2">
    <source>
        <dbReference type="ARBA" id="ARBA00004370"/>
    </source>
</evidence>
<dbReference type="InterPro" id="IPR022398">
    <property type="entry name" value="Peptidase_S8_His-AS"/>
</dbReference>
<dbReference type="OrthoDB" id="300641at2759"/>
<reference evidence="19" key="1">
    <citation type="submission" date="2018-11" db="EMBL/GenBank/DDBJ databases">
        <authorList>
            <person name="Alioto T."/>
            <person name="Alioto T."/>
        </authorList>
    </citation>
    <scope>NUCLEOTIDE SEQUENCE</scope>
</reference>
<dbReference type="AlphaFoldDB" id="A0A8B6EGN3"/>
<dbReference type="GO" id="GO:0004252">
    <property type="term" value="F:serine-type endopeptidase activity"/>
    <property type="evidence" value="ECO:0007669"/>
    <property type="project" value="UniProtKB-UniRule"/>
</dbReference>
<keyword evidence="4 15" id="KW-0645">Protease</keyword>
<dbReference type="GO" id="GO:0012505">
    <property type="term" value="C:endomembrane system"/>
    <property type="evidence" value="ECO:0007669"/>
    <property type="project" value="UniProtKB-ARBA"/>
</dbReference>
<dbReference type="FunFam" id="3.40.50.200:FF:000001">
    <property type="entry name" value="Furin 2, isoform B"/>
    <property type="match status" value="1"/>
</dbReference>
<dbReference type="Proteomes" id="UP000596742">
    <property type="component" value="Unassembled WGS sequence"/>
</dbReference>
<evidence type="ECO:0000256" key="4">
    <source>
        <dbReference type="ARBA" id="ARBA00022670"/>
    </source>
</evidence>
<keyword evidence="13" id="KW-0325">Glycoprotein</keyword>
<organism evidence="19 20">
    <name type="scientific">Mytilus galloprovincialis</name>
    <name type="common">Mediterranean mussel</name>
    <dbReference type="NCBI Taxonomy" id="29158"/>
    <lineage>
        <taxon>Eukaryota</taxon>
        <taxon>Metazoa</taxon>
        <taxon>Spiralia</taxon>
        <taxon>Lophotrochozoa</taxon>
        <taxon>Mollusca</taxon>
        <taxon>Bivalvia</taxon>
        <taxon>Autobranchia</taxon>
        <taxon>Pteriomorphia</taxon>
        <taxon>Mytilida</taxon>
        <taxon>Mytiloidea</taxon>
        <taxon>Mytilidae</taxon>
        <taxon>Mytilinae</taxon>
        <taxon>Mytilus</taxon>
    </lineage>
</organism>
<keyword evidence="10" id="KW-0472">Membrane</keyword>
<keyword evidence="8 15" id="KW-0720">Serine protease</keyword>
<protein>
    <submittedName>
        <fullName evidence="19">Proprotein convertase subtilisin/kexin type 1</fullName>
        <ecNumber evidence="19">3.4.21.93</ecNumber>
    </submittedName>
</protein>
<evidence type="ECO:0000256" key="7">
    <source>
        <dbReference type="ARBA" id="ARBA00022801"/>
    </source>
</evidence>
<evidence type="ECO:0000256" key="11">
    <source>
        <dbReference type="ARBA" id="ARBA00023145"/>
    </source>
</evidence>
<dbReference type="Pfam" id="PF00082">
    <property type="entry name" value="Peptidase_S8"/>
    <property type="match status" value="1"/>
</dbReference>
<dbReference type="PROSITE" id="PS00136">
    <property type="entry name" value="SUBTILASE_ASP"/>
    <property type="match status" value="1"/>
</dbReference>
<keyword evidence="11" id="KW-0865">Zymogen</keyword>
<comment type="subcellular location">
    <subcellularLocation>
        <location evidence="2">Membrane</location>
    </subcellularLocation>
</comment>
<dbReference type="GO" id="GO:0005737">
    <property type="term" value="C:cytoplasm"/>
    <property type="evidence" value="ECO:0007669"/>
    <property type="project" value="UniProtKB-ARBA"/>
</dbReference>
<feature type="domain" description="P/Homo B" evidence="18">
    <location>
        <begin position="458"/>
        <end position="596"/>
    </location>
</feature>
<name>A0A8B6EGN3_MYTGA</name>
<keyword evidence="6 17" id="KW-0732">Signal</keyword>
<evidence type="ECO:0000256" key="14">
    <source>
        <dbReference type="PIRSR" id="PIRSR615500-1"/>
    </source>
</evidence>
<dbReference type="InterPro" id="IPR000209">
    <property type="entry name" value="Peptidase_S8/S53_dom"/>
</dbReference>
<feature type="active site" description="Charge relay system" evidence="14 15">
    <location>
        <position position="380"/>
    </location>
</feature>
<dbReference type="Gene3D" id="3.30.70.850">
    <property type="entry name" value="Peptidase S8, pro-domain"/>
    <property type="match status" value="1"/>
</dbReference>
<dbReference type="PANTHER" id="PTHR42884">
    <property type="entry name" value="PROPROTEIN CONVERTASE SUBTILISIN/KEXIN-RELATED"/>
    <property type="match status" value="1"/>
</dbReference>